<dbReference type="EMBL" id="JAMKPW020000033">
    <property type="protein sequence ID" value="KAK8202204.1"/>
    <property type="molecule type" value="Genomic_DNA"/>
</dbReference>
<keyword evidence="2" id="KW-1185">Reference proteome</keyword>
<dbReference type="Proteomes" id="UP001320706">
    <property type="component" value="Unassembled WGS sequence"/>
</dbReference>
<evidence type="ECO:0000313" key="2">
    <source>
        <dbReference type="Proteomes" id="UP001320706"/>
    </source>
</evidence>
<evidence type="ECO:0000313" key="1">
    <source>
        <dbReference type="EMBL" id="KAK8202204.1"/>
    </source>
</evidence>
<organism evidence="1 2">
    <name type="scientific">Zalaria obscura</name>
    <dbReference type="NCBI Taxonomy" id="2024903"/>
    <lineage>
        <taxon>Eukaryota</taxon>
        <taxon>Fungi</taxon>
        <taxon>Dikarya</taxon>
        <taxon>Ascomycota</taxon>
        <taxon>Pezizomycotina</taxon>
        <taxon>Dothideomycetes</taxon>
        <taxon>Dothideomycetidae</taxon>
        <taxon>Dothideales</taxon>
        <taxon>Zalariaceae</taxon>
        <taxon>Zalaria</taxon>
    </lineage>
</organism>
<comment type="caution">
    <text evidence="1">The sequence shown here is derived from an EMBL/GenBank/DDBJ whole genome shotgun (WGS) entry which is preliminary data.</text>
</comment>
<accession>A0ACC3S978</accession>
<protein>
    <submittedName>
        <fullName evidence="1">Uncharacterized protein</fullName>
    </submittedName>
</protein>
<gene>
    <name evidence="1" type="ORF">M8818_005731</name>
</gene>
<name>A0ACC3S978_9PEZI</name>
<sequence>MANGSATSTVTYGGSPMSPSQYLSSSISSLSSARSQSSWIAKTYRRAAQLYLTRRLSEALSTIEPLISPDERGSDEISNHGRDPDTPEAAPVASASRGTRVKVWSFYLTLINAIIDLGPEEGKLVFGSTRWRAIAAKAREGSIWEEVVEVGYGGVEGDVDGEVVVNLATLLLTHMASQRLNQQRLETYLSASSQPNFDNIASHMESSQPRLPHGNGTSTPRDLNTRLKLLELYTLHVLPQNEEWDYARDFINMSEVLDEERREAFVHALQSLREEKDHDALREKELAKRQEEELKHRQQEDERRLAEEAKEEAERRRQEAESRQRPQSSMSNGSGRDRAAASGASARPPHQTNGHGQRPPPPSSSRPPKATRKPVSPPPSVYRRASSLMTLIQSTLIGAQRSLARNPMAMLRLLLFLLAFALAFARRDVRERIRRTVGQALDRIKRTVGMGVKVSYI</sequence>
<proteinExistence type="predicted"/>
<reference evidence="1" key="1">
    <citation type="submission" date="2024-02" db="EMBL/GenBank/DDBJ databases">
        <title>Metagenome Assembled Genome of Zalaria obscura JY119.</title>
        <authorList>
            <person name="Vighnesh L."/>
            <person name="Jagadeeshwari U."/>
            <person name="Venkata Ramana C."/>
            <person name="Sasikala C."/>
        </authorList>
    </citation>
    <scope>NUCLEOTIDE SEQUENCE</scope>
    <source>
        <strain evidence="1">JY119</strain>
    </source>
</reference>